<comment type="caution">
    <text evidence="3">The sequence shown here is derived from an EMBL/GenBank/DDBJ whole genome shotgun (WGS) entry which is preliminary data.</text>
</comment>
<feature type="compositionally biased region" description="Low complexity" evidence="1">
    <location>
        <begin position="51"/>
        <end position="64"/>
    </location>
</feature>
<dbReference type="AlphaFoldDB" id="A0A9W4SGS4"/>
<evidence type="ECO:0000313" key="3">
    <source>
        <dbReference type="EMBL" id="CAI2167900.1"/>
    </source>
</evidence>
<protein>
    <submittedName>
        <fullName evidence="3">1492_t:CDS:1</fullName>
    </submittedName>
</protein>
<reference evidence="3" key="1">
    <citation type="submission" date="2022-08" db="EMBL/GenBank/DDBJ databases">
        <authorList>
            <person name="Kallberg Y."/>
            <person name="Tangrot J."/>
            <person name="Rosling A."/>
        </authorList>
    </citation>
    <scope>NUCLEOTIDE SEQUENCE</scope>
    <source>
        <strain evidence="3">Wild A</strain>
    </source>
</reference>
<keyword evidence="2" id="KW-0812">Transmembrane</keyword>
<organism evidence="3 4">
    <name type="scientific">Funneliformis geosporum</name>
    <dbReference type="NCBI Taxonomy" id="1117311"/>
    <lineage>
        <taxon>Eukaryota</taxon>
        <taxon>Fungi</taxon>
        <taxon>Fungi incertae sedis</taxon>
        <taxon>Mucoromycota</taxon>
        <taxon>Glomeromycotina</taxon>
        <taxon>Glomeromycetes</taxon>
        <taxon>Glomerales</taxon>
        <taxon>Glomeraceae</taxon>
        <taxon>Funneliformis</taxon>
    </lineage>
</organism>
<evidence type="ECO:0000256" key="1">
    <source>
        <dbReference type="SAM" id="MobiDB-lite"/>
    </source>
</evidence>
<keyword evidence="2" id="KW-1133">Transmembrane helix</keyword>
<sequence>MFKNTKLTQQELKQAYQIVSQDLVHNLAKIKDGEGIRLTNLGTFIKSRQKPTNINNNQNQPTNNLAQGKPNKMTTGQKIPHMTGTIAEIQQGIVQIQMAQTQIIQSNQQLEQRLIALETNASSQFTNLVQQVQSIKSEIQEFKAAQQIAQVRIIALILETKASKAKIGSIDTAQLEYTFTTSLTYGTIMFAIVLATGKIAMFTIGLMVGIFLYKAGIIQKLTDYLPDFKGALTGFYEENIKPSLETKANYYENLLHENIAFSQRTQKIGIALGIGIFLLLAIAYF</sequence>
<evidence type="ECO:0000313" key="4">
    <source>
        <dbReference type="Proteomes" id="UP001153678"/>
    </source>
</evidence>
<dbReference type="OrthoDB" id="10653583at2759"/>
<evidence type="ECO:0000256" key="2">
    <source>
        <dbReference type="SAM" id="Phobius"/>
    </source>
</evidence>
<gene>
    <name evidence="3" type="ORF">FWILDA_LOCUS3312</name>
</gene>
<name>A0A9W4SGS4_9GLOM</name>
<feature type="transmembrane region" description="Helical" evidence="2">
    <location>
        <begin position="188"/>
        <end position="213"/>
    </location>
</feature>
<feature type="transmembrane region" description="Helical" evidence="2">
    <location>
        <begin position="268"/>
        <end position="284"/>
    </location>
</feature>
<keyword evidence="4" id="KW-1185">Reference proteome</keyword>
<dbReference type="EMBL" id="CAMKVN010000432">
    <property type="protein sequence ID" value="CAI2167900.1"/>
    <property type="molecule type" value="Genomic_DNA"/>
</dbReference>
<accession>A0A9W4SGS4</accession>
<feature type="region of interest" description="Disordered" evidence="1">
    <location>
        <begin position="49"/>
        <end position="72"/>
    </location>
</feature>
<dbReference type="Proteomes" id="UP001153678">
    <property type="component" value="Unassembled WGS sequence"/>
</dbReference>
<keyword evidence="2" id="KW-0472">Membrane</keyword>
<proteinExistence type="predicted"/>